<sequence>MPNRKPLRSSLISSHSRINNSSWDLSATVTIRRLSVASLIRSFSSSSVPFKFLSEHLGSENILISDFTGGRGATLLALPCWVSPASHLGVTIGRPLSSLTRGTHRRDSHCFYCIFVPWSPGPRRRFPCRPILPGVTLDIAGVGWLVRFLVDSSHLALQMFPNRAIVLIAASELLNFHP</sequence>
<dbReference type="EMBL" id="KZ679675">
    <property type="protein sequence ID" value="PTB61211.1"/>
    <property type="molecule type" value="Genomic_DNA"/>
</dbReference>
<reference evidence="1 2" key="1">
    <citation type="submission" date="2016-07" db="EMBL/GenBank/DDBJ databases">
        <title>Multiple horizontal gene transfer events from other fungi enriched the ability of initially mycotrophic Trichoderma (Ascomycota) to feed on dead plant biomass.</title>
        <authorList>
            <consortium name="DOE Joint Genome Institute"/>
            <person name="Aerts A."/>
            <person name="Atanasova L."/>
            <person name="Chenthamara K."/>
            <person name="Zhang J."/>
            <person name="Grujic M."/>
            <person name="Henrissat B."/>
            <person name="Kuo A."/>
            <person name="Salamov A."/>
            <person name="Lipzen A."/>
            <person name="Labutti K."/>
            <person name="Barry K."/>
            <person name="Miao Y."/>
            <person name="Rahimi M.J."/>
            <person name="Shen Q."/>
            <person name="Grigoriev I.V."/>
            <person name="Kubicek C.P."/>
            <person name="Druzhinina I.S."/>
        </authorList>
    </citation>
    <scope>NUCLEOTIDE SEQUENCE [LARGE SCALE GENOMIC DNA]</scope>
    <source>
        <strain evidence="1 2">CBS 226.95</strain>
    </source>
</reference>
<keyword evidence="2" id="KW-1185">Reference proteome</keyword>
<gene>
    <name evidence="1" type="ORF">M431DRAFT_206054</name>
</gene>
<dbReference type="AlphaFoldDB" id="A0A2T4AVZ0"/>
<evidence type="ECO:0000313" key="2">
    <source>
        <dbReference type="Proteomes" id="UP000241690"/>
    </source>
</evidence>
<protein>
    <submittedName>
        <fullName evidence="1">Uncharacterized protein</fullName>
    </submittedName>
</protein>
<accession>A0A2T4AVZ0</accession>
<dbReference type="GeneID" id="36621955"/>
<dbReference type="RefSeq" id="XP_024780888.1">
    <property type="nucleotide sequence ID" value="XM_024913393.1"/>
</dbReference>
<organism evidence="1 2">
    <name type="scientific">Trichoderma harzianum CBS 226.95</name>
    <dbReference type="NCBI Taxonomy" id="983964"/>
    <lineage>
        <taxon>Eukaryota</taxon>
        <taxon>Fungi</taxon>
        <taxon>Dikarya</taxon>
        <taxon>Ascomycota</taxon>
        <taxon>Pezizomycotina</taxon>
        <taxon>Sordariomycetes</taxon>
        <taxon>Hypocreomycetidae</taxon>
        <taxon>Hypocreales</taxon>
        <taxon>Hypocreaceae</taxon>
        <taxon>Trichoderma</taxon>
    </lineage>
</organism>
<name>A0A2T4AVZ0_TRIHA</name>
<evidence type="ECO:0000313" key="1">
    <source>
        <dbReference type="EMBL" id="PTB61211.1"/>
    </source>
</evidence>
<proteinExistence type="predicted"/>
<dbReference type="Proteomes" id="UP000241690">
    <property type="component" value="Unassembled WGS sequence"/>
</dbReference>